<reference evidence="6 7" key="1">
    <citation type="submission" date="2019-03" db="EMBL/GenBank/DDBJ databases">
        <title>Genomic Encyclopedia of Type Strains, Phase IV (KMG-IV): sequencing the most valuable type-strain genomes for metagenomic binning, comparative biology and taxonomic classification.</title>
        <authorList>
            <person name="Goeker M."/>
        </authorList>
    </citation>
    <scope>NUCLEOTIDE SEQUENCE [LARGE SCALE GENOMIC DNA]</scope>
    <source>
        <strain evidence="6 7">DSM 46770</strain>
    </source>
</reference>
<evidence type="ECO:0000259" key="5">
    <source>
        <dbReference type="SMART" id="SM00849"/>
    </source>
</evidence>
<accession>A0A4R6UW29</accession>
<dbReference type="CDD" id="cd06262">
    <property type="entry name" value="metallo-hydrolase-like_MBL-fold"/>
    <property type="match status" value="1"/>
</dbReference>
<evidence type="ECO:0000256" key="4">
    <source>
        <dbReference type="ARBA" id="ARBA00022833"/>
    </source>
</evidence>
<dbReference type="GO" id="GO:0016787">
    <property type="term" value="F:hydrolase activity"/>
    <property type="evidence" value="ECO:0007669"/>
    <property type="project" value="UniProtKB-KW"/>
</dbReference>
<comment type="caution">
    <text evidence="6">The sequence shown here is derived from an EMBL/GenBank/DDBJ whole genome shotgun (WGS) entry which is preliminary data.</text>
</comment>
<proteinExistence type="predicted"/>
<comment type="cofactor">
    <cofactor evidence="1">
        <name>Zn(2+)</name>
        <dbReference type="ChEBI" id="CHEBI:29105"/>
    </cofactor>
</comment>
<dbReference type="InterPro" id="IPR051453">
    <property type="entry name" value="MBL_Glyoxalase_II"/>
</dbReference>
<feature type="domain" description="Metallo-beta-lactamase" evidence="5">
    <location>
        <begin position="12"/>
        <end position="205"/>
    </location>
</feature>
<dbReference type="PANTHER" id="PTHR46233:SF3">
    <property type="entry name" value="HYDROXYACYLGLUTATHIONE HYDROLASE GLOC"/>
    <property type="match status" value="1"/>
</dbReference>
<evidence type="ECO:0000313" key="7">
    <source>
        <dbReference type="Proteomes" id="UP000295281"/>
    </source>
</evidence>
<dbReference type="SUPFAM" id="SSF56281">
    <property type="entry name" value="Metallo-hydrolase/oxidoreductase"/>
    <property type="match status" value="1"/>
</dbReference>
<name>A0A4R6UW29_9ACTN</name>
<evidence type="ECO:0000256" key="3">
    <source>
        <dbReference type="ARBA" id="ARBA00022801"/>
    </source>
</evidence>
<keyword evidence="3 6" id="KW-0378">Hydrolase</keyword>
<keyword evidence="7" id="KW-1185">Reference proteome</keyword>
<evidence type="ECO:0000256" key="1">
    <source>
        <dbReference type="ARBA" id="ARBA00001947"/>
    </source>
</evidence>
<dbReference type="SMART" id="SM00849">
    <property type="entry name" value="Lactamase_B"/>
    <property type="match status" value="1"/>
</dbReference>
<dbReference type="RefSeq" id="WP_133742014.1">
    <property type="nucleotide sequence ID" value="NZ_SNYN01000010.1"/>
</dbReference>
<dbReference type="AlphaFoldDB" id="A0A4R6UW29"/>
<keyword evidence="4" id="KW-0862">Zinc</keyword>
<keyword evidence="2" id="KW-0479">Metal-binding</keyword>
<evidence type="ECO:0000313" key="6">
    <source>
        <dbReference type="EMBL" id="TDQ51598.1"/>
    </source>
</evidence>
<gene>
    <name evidence="6" type="ORF">EV190_11087</name>
</gene>
<protein>
    <submittedName>
        <fullName evidence="6">Glyoxylase-like metal-dependent hydrolase (Beta-lactamase superfamily II)</fullName>
    </submittedName>
</protein>
<dbReference type="Gene3D" id="3.60.15.10">
    <property type="entry name" value="Ribonuclease Z/Hydroxyacylglutathione hydrolase-like"/>
    <property type="match status" value="1"/>
</dbReference>
<dbReference type="InterPro" id="IPR001279">
    <property type="entry name" value="Metallo-B-lactamas"/>
</dbReference>
<dbReference type="PANTHER" id="PTHR46233">
    <property type="entry name" value="HYDROXYACYLGLUTATHIONE HYDROLASE GLOC"/>
    <property type="match status" value="1"/>
</dbReference>
<dbReference type="EMBL" id="SNYN01000010">
    <property type="protein sequence ID" value="TDQ51598.1"/>
    <property type="molecule type" value="Genomic_DNA"/>
</dbReference>
<sequence length="229" mass="23617">MLIAGFPAGPLAANCYVVAPEAGAECVVVDPGQQAGSGLAGLLAEHGLTPAAVLLTHGHFDHVWSAAQMCEEYGVAAHGHAADRALLADPAKGVDPGLAAQLSALFGGERLREPDRVVEVSDGETLRLAGLEIGVAHAPGHTPGSVVYTLPAAEGRPEALLTGDLLFAGSIGRSDFPGGDHAEILRSLARVCLSRPDDTAVLPGHGPRTTVGRERATNPFLRGLREREQ</sequence>
<dbReference type="OrthoDB" id="9802991at2"/>
<dbReference type="Proteomes" id="UP000295281">
    <property type="component" value="Unassembled WGS sequence"/>
</dbReference>
<dbReference type="GO" id="GO:0046872">
    <property type="term" value="F:metal ion binding"/>
    <property type="evidence" value="ECO:0007669"/>
    <property type="project" value="UniProtKB-KW"/>
</dbReference>
<dbReference type="Pfam" id="PF00753">
    <property type="entry name" value="Lactamase_B"/>
    <property type="match status" value="1"/>
</dbReference>
<organism evidence="6 7">
    <name type="scientific">Actinorugispora endophytica</name>
    <dbReference type="NCBI Taxonomy" id="1605990"/>
    <lineage>
        <taxon>Bacteria</taxon>
        <taxon>Bacillati</taxon>
        <taxon>Actinomycetota</taxon>
        <taxon>Actinomycetes</taxon>
        <taxon>Streptosporangiales</taxon>
        <taxon>Nocardiopsidaceae</taxon>
        <taxon>Actinorugispora</taxon>
    </lineage>
</organism>
<dbReference type="InterPro" id="IPR036866">
    <property type="entry name" value="RibonucZ/Hydroxyglut_hydro"/>
</dbReference>
<evidence type="ECO:0000256" key="2">
    <source>
        <dbReference type="ARBA" id="ARBA00022723"/>
    </source>
</evidence>